<evidence type="ECO:0000313" key="2">
    <source>
        <dbReference type="Proteomes" id="UP001642484"/>
    </source>
</evidence>
<dbReference type="EMBL" id="CAXAMN010001115">
    <property type="protein sequence ID" value="CAK8992703.1"/>
    <property type="molecule type" value="Genomic_DNA"/>
</dbReference>
<comment type="caution">
    <text evidence="1">The sequence shown here is derived from an EMBL/GenBank/DDBJ whole genome shotgun (WGS) entry which is preliminary data.</text>
</comment>
<keyword evidence="2" id="KW-1185">Reference proteome</keyword>
<sequence>MSLRLPAMSFLGSAPRCAQQYLISSMSSRLQLEYRRTFLTVEWPVPEEHRVQRSKSSPPLSRPVLESAVDVNAREARQQKAVEVLSHHCGFEVAGTRRTCGCVHAEFCACGHQWKLDRRQRQMLRIMYLDEVYQLLIRLVAARAADAGILPHFADVLDFLAQQIRQPGVRLRSLSPAQQKNLAKYLSKQTCEQMLLANLTTAGVDWGRRSQVSQRLKAIRQALK</sequence>
<reference evidence="1 2" key="1">
    <citation type="submission" date="2024-02" db="EMBL/GenBank/DDBJ databases">
        <authorList>
            <person name="Chen Y."/>
            <person name="Shah S."/>
            <person name="Dougan E. K."/>
            <person name="Thang M."/>
            <person name="Chan C."/>
        </authorList>
    </citation>
    <scope>NUCLEOTIDE SEQUENCE [LARGE SCALE GENOMIC DNA]</scope>
</reference>
<accession>A0ABP0HSM0</accession>
<gene>
    <name evidence="1" type="ORF">CCMP2556_LOCUS2967</name>
</gene>
<name>A0ABP0HSM0_9DINO</name>
<proteinExistence type="predicted"/>
<evidence type="ECO:0000313" key="1">
    <source>
        <dbReference type="EMBL" id="CAK8992703.1"/>
    </source>
</evidence>
<protein>
    <submittedName>
        <fullName evidence="1">Uncharacterized protein</fullName>
    </submittedName>
</protein>
<dbReference type="Proteomes" id="UP001642484">
    <property type="component" value="Unassembled WGS sequence"/>
</dbReference>
<organism evidence="1 2">
    <name type="scientific">Durusdinium trenchii</name>
    <dbReference type="NCBI Taxonomy" id="1381693"/>
    <lineage>
        <taxon>Eukaryota</taxon>
        <taxon>Sar</taxon>
        <taxon>Alveolata</taxon>
        <taxon>Dinophyceae</taxon>
        <taxon>Suessiales</taxon>
        <taxon>Symbiodiniaceae</taxon>
        <taxon>Durusdinium</taxon>
    </lineage>
</organism>